<dbReference type="InterPro" id="IPR016187">
    <property type="entry name" value="CTDL_fold"/>
</dbReference>
<dbReference type="InterPro" id="IPR005532">
    <property type="entry name" value="SUMF_dom"/>
</dbReference>
<dbReference type="RefSeq" id="WP_168058763.1">
    <property type="nucleotide sequence ID" value="NZ_VTOW01000001.1"/>
</dbReference>
<proteinExistence type="predicted"/>
<organism evidence="2 3">
    <name type="scientific">Candidatus Manganitrophus noduliformans</name>
    <dbReference type="NCBI Taxonomy" id="2606439"/>
    <lineage>
        <taxon>Bacteria</taxon>
        <taxon>Pseudomonadati</taxon>
        <taxon>Nitrospirota</taxon>
        <taxon>Nitrospiria</taxon>
        <taxon>Candidatus Troglogloeales</taxon>
        <taxon>Candidatus Manganitrophaceae</taxon>
        <taxon>Candidatus Manganitrophus</taxon>
    </lineage>
</organism>
<gene>
    <name evidence="2" type="ORF">MNODULE_07170</name>
</gene>
<dbReference type="Proteomes" id="UP000534783">
    <property type="component" value="Unassembled WGS sequence"/>
</dbReference>
<evidence type="ECO:0000313" key="2">
    <source>
        <dbReference type="EMBL" id="NKE70518.1"/>
    </source>
</evidence>
<dbReference type="PANTHER" id="PTHR23150">
    <property type="entry name" value="SULFATASE MODIFYING FACTOR 1, 2"/>
    <property type="match status" value="1"/>
</dbReference>
<evidence type="ECO:0000313" key="3">
    <source>
        <dbReference type="Proteomes" id="UP000534783"/>
    </source>
</evidence>
<dbReference type="Gene3D" id="3.90.1580.10">
    <property type="entry name" value="paralog of FGE (formylglycine-generating enzyme)"/>
    <property type="match status" value="1"/>
</dbReference>
<dbReference type="GO" id="GO:0120147">
    <property type="term" value="F:formylglycine-generating oxidase activity"/>
    <property type="evidence" value="ECO:0007669"/>
    <property type="project" value="TreeGrafter"/>
</dbReference>
<dbReference type="AlphaFoldDB" id="A0A7X6DP66"/>
<dbReference type="Pfam" id="PF03781">
    <property type="entry name" value="FGE-sulfatase"/>
    <property type="match status" value="1"/>
</dbReference>
<feature type="domain" description="Sulfatase-modifying factor enzyme-like" evidence="1">
    <location>
        <begin position="33"/>
        <end position="270"/>
    </location>
</feature>
<dbReference type="PANTHER" id="PTHR23150:SF19">
    <property type="entry name" value="FORMYLGLYCINE-GENERATING ENZYME"/>
    <property type="match status" value="1"/>
</dbReference>
<accession>A0A7X6DP66</accession>
<dbReference type="InterPro" id="IPR051043">
    <property type="entry name" value="Sulfatase_Mod_Factor_Kinase"/>
</dbReference>
<dbReference type="EMBL" id="VTOW01000001">
    <property type="protein sequence ID" value="NKE70518.1"/>
    <property type="molecule type" value="Genomic_DNA"/>
</dbReference>
<keyword evidence="3" id="KW-1185">Reference proteome</keyword>
<reference evidence="2 3" key="1">
    <citation type="journal article" date="2020" name="Nature">
        <title>Bacterial chemolithoautotrophy via manganese oxidation.</title>
        <authorList>
            <person name="Yu H."/>
            <person name="Leadbetter J.R."/>
        </authorList>
    </citation>
    <scope>NUCLEOTIDE SEQUENCE [LARGE SCALE GENOMIC DNA]</scope>
    <source>
        <strain evidence="2 3">Mn-1</strain>
    </source>
</reference>
<comment type="caution">
    <text evidence="2">The sequence shown here is derived from an EMBL/GenBank/DDBJ whole genome shotgun (WGS) entry which is preliminary data.</text>
</comment>
<name>A0A7X6DP66_9BACT</name>
<dbReference type="SUPFAM" id="SSF56436">
    <property type="entry name" value="C-type lectin-like"/>
    <property type="match status" value="1"/>
</dbReference>
<dbReference type="InterPro" id="IPR042095">
    <property type="entry name" value="SUMF_sf"/>
</dbReference>
<evidence type="ECO:0000259" key="1">
    <source>
        <dbReference type="Pfam" id="PF03781"/>
    </source>
</evidence>
<protein>
    <submittedName>
        <fullName evidence="2">Formylglycine-generating enzyme family protein</fullName>
    </submittedName>
</protein>
<sequence>MSFVRKLIFLFLFLSIPIALFISFFSGQQEVPPEMVLIPAGEFIMGSNEVDTSGNNQAEFGNKKPWYLDEHPERRIFVADFLLDRYEVTNQEYATFVEQRQRRPPPSWKEGRYPDGQANFPVTDVNWFEAEDYCEWRGKRLPTEAEWEKAARGPHGYLYVWGNQFDATKANVSAGGHGGITPVGRWKEDRSFYGVFDLNGNVMEWVADWYKQYPGGDHQSPDFGELFKIAKGDAFGESGHYSLPIFSRLPFRQNVAPTDRFPFLGFRCAKNG</sequence>